<keyword evidence="1" id="KW-1133">Transmembrane helix</keyword>
<sequence>MTSVIRPILHGAVAGLVGTSALNMAGYADIAVRGRPVSDTPEITVRTLASKLGIRIPGDDQIRENRIAGLGPLTGYTVGMGMGAALSLAQVAGWLPANAGRYAVASLFALTATNAPIVLLGISDPRTWETADWISDIIPHVLFAVVTVGVIDKLEAAGS</sequence>
<evidence type="ECO:0000313" key="3">
    <source>
        <dbReference type="Proteomes" id="UP001382904"/>
    </source>
</evidence>
<keyword evidence="1" id="KW-0812">Transmembrane</keyword>
<comment type="caution">
    <text evidence="2">The sequence shown here is derived from an EMBL/GenBank/DDBJ whole genome shotgun (WGS) entry which is preliminary data.</text>
</comment>
<keyword evidence="1" id="KW-0472">Membrane</keyword>
<gene>
    <name evidence="2" type="ORF">WKI68_40130</name>
</gene>
<name>A0ABU8UCX3_9ACTN</name>
<feature type="transmembrane region" description="Helical" evidence="1">
    <location>
        <begin position="102"/>
        <end position="121"/>
    </location>
</feature>
<feature type="transmembrane region" description="Helical" evidence="1">
    <location>
        <begin position="73"/>
        <end position="96"/>
    </location>
</feature>
<evidence type="ECO:0000313" key="2">
    <source>
        <dbReference type="EMBL" id="MEJ8645752.1"/>
    </source>
</evidence>
<evidence type="ECO:0000256" key="1">
    <source>
        <dbReference type="SAM" id="Phobius"/>
    </source>
</evidence>
<dbReference type="Proteomes" id="UP001382904">
    <property type="component" value="Unassembled WGS sequence"/>
</dbReference>
<accession>A0ABU8UCX3</accession>
<evidence type="ECO:0008006" key="4">
    <source>
        <dbReference type="Google" id="ProtNLM"/>
    </source>
</evidence>
<reference evidence="2 3" key="1">
    <citation type="submission" date="2024-03" db="EMBL/GenBank/DDBJ databases">
        <title>Novel Streptomyces species of biotechnological and ecological value are a feature of Machair soil.</title>
        <authorList>
            <person name="Prole J.R."/>
            <person name="Goodfellow M."/>
            <person name="Allenby N."/>
            <person name="Ward A.C."/>
        </authorList>
    </citation>
    <scope>NUCLEOTIDE SEQUENCE [LARGE SCALE GENOMIC DNA]</scope>
    <source>
        <strain evidence="2 3">MS1.HAVA.3</strain>
    </source>
</reference>
<keyword evidence="3" id="KW-1185">Reference proteome</keyword>
<protein>
    <recommendedName>
        <fullName evidence="4">DUF1440 domain-containing protein</fullName>
    </recommendedName>
</protein>
<dbReference type="EMBL" id="JBBKAM010000004">
    <property type="protein sequence ID" value="MEJ8645752.1"/>
    <property type="molecule type" value="Genomic_DNA"/>
</dbReference>
<proteinExistence type="predicted"/>
<organism evidence="2 3">
    <name type="scientific">Streptomyces caledonius</name>
    <dbReference type="NCBI Taxonomy" id="3134107"/>
    <lineage>
        <taxon>Bacteria</taxon>
        <taxon>Bacillati</taxon>
        <taxon>Actinomycetota</taxon>
        <taxon>Actinomycetes</taxon>
        <taxon>Kitasatosporales</taxon>
        <taxon>Streptomycetaceae</taxon>
        <taxon>Streptomyces</taxon>
    </lineage>
</organism>